<keyword evidence="2" id="KW-1185">Reference proteome</keyword>
<dbReference type="InterPro" id="IPR036661">
    <property type="entry name" value="Luciferase-like_sf"/>
</dbReference>
<dbReference type="SUPFAM" id="SSF51679">
    <property type="entry name" value="Bacterial luciferase-like"/>
    <property type="match status" value="1"/>
</dbReference>
<gene>
    <name evidence="1" type="ORF">GCM10009745_71350</name>
</gene>
<organism evidence="1 2">
    <name type="scientific">Kribbella yunnanensis</name>
    <dbReference type="NCBI Taxonomy" id="190194"/>
    <lineage>
        <taxon>Bacteria</taxon>
        <taxon>Bacillati</taxon>
        <taxon>Actinomycetota</taxon>
        <taxon>Actinomycetes</taxon>
        <taxon>Propionibacteriales</taxon>
        <taxon>Kribbellaceae</taxon>
        <taxon>Kribbella</taxon>
    </lineage>
</organism>
<sequence>MPELADRVYVATTDERLLAQAARLRQGYLVGMFGGNRHASMVRDFRRLGGSGPVRAVRLVHVDTDDAAAIRRVAPVARRLWTQFVPPSPGWRAVKEQLGLAPPLGVILEQFGWIVGGPSTVASAVVEYASACGLNGLDVAFHLPGIPDEVADRAMADFATAVIPRIRQLMHASLEPITT</sequence>
<reference evidence="2" key="1">
    <citation type="journal article" date="2019" name="Int. J. Syst. Evol. Microbiol.">
        <title>The Global Catalogue of Microorganisms (GCM) 10K type strain sequencing project: providing services to taxonomists for standard genome sequencing and annotation.</title>
        <authorList>
            <consortium name="The Broad Institute Genomics Platform"/>
            <consortium name="The Broad Institute Genome Sequencing Center for Infectious Disease"/>
            <person name="Wu L."/>
            <person name="Ma J."/>
        </authorList>
    </citation>
    <scope>NUCLEOTIDE SEQUENCE [LARGE SCALE GENOMIC DNA]</scope>
    <source>
        <strain evidence="2">JCM 14307</strain>
    </source>
</reference>
<protein>
    <recommendedName>
        <fullName evidence="3">LLM class flavin-dependent oxidoreductase</fullName>
    </recommendedName>
</protein>
<evidence type="ECO:0008006" key="3">
    <source>
        <dbReference type="Google" id="ProtNLM"/>
    </source>
</evidence>
<comment type="caution">
    <text evidence="1">The sequence shown here is derived from an EMBL/GenBank/DDBJ whole genome shotgun (WGS) entry which is preliminary data.</text>
</comment>
<dbReference type="Gene3D" id="3.20.20.30">
    <property type="entry name" value="Luciferase-like domain"/>
    <property type="match status" value="1"/>
</dbReference>
<name>A0ABP4UYS0_9ACTN</name>
<accession>A0ABP4UYS0</accession>
<dbReference type="Proteomes" id="UP001500280">
    <property type="component" value="Unassembled WGS sequence"/>
</dbReference>
<evidence type="ECO:0000313" key="2">
    <source>
        <dbReference type="Proteomes" id="UP001500280"/>
    </source>
</evidence>
<dbReference type="EMBL" id="BAAANF010000023">
    <property type="protein sequence ID" value="GAA1712841.1"/>
    <property type="molecule type" value="Genomic_DNA"/>
</dbReference>
<proteinExistence type="predicted"/>
<evidence type="ECO:0000313" key="1">
    <source>
        <dbReference type="EMBL" id="GAA1712841.1"/>
    </source>
</evidence>